<gene>
    <name evidence="4" type="ORF">MXD59_25360</name>
</gene>
<feature type="compositionally biased region" description="Acidic residues" evidence="1">
    <location>
        <begin position="233"/>
        <end position="249"/>
    </location>
</feature>
<accession>A0ABT0K5G5</accession>
<comment type="caution">
    <text evidence="4">The sequence shown here is derived from an EMBL/GenBank/DDBJ whole genome shotgun (WGS) entry which is preliminary data.</text>
</comment>
<evidence type="ECO:0000313" key="4">
    <source>
        <dbReference type="EMBL" id="MCK9879046.1"/>
    </source>
</evidence>
<organism evidence="4 5">
    <name type="scientific">Frankia umida</name>
    <dbReference type="NCBI Taxonomy" id="573489"/>
    <lineage>
        <taxon>Bacteria</taxon>
        <taxon>Bacillati</taxon>
        <taxon>Actinomycetota</taxon>
        <taxon>Actinomycetes</taxon>
        <taxon>Frankiales</taxon>
        <taxon>Frankiaceae</taxon>
        <taxon>Frankia</taxon>
    </lineage>
</organism>
<dbReference type="InterPro" id="IPR024465">
    <property type="entry name" value="DUF2399"/>
</dbReference>
<protein>
    <submittedName>
        <fullName evidence="4">TIGR02679 family protein</fullName>
    </submittedName>
</protein>
<dbReference type="InterPro" id="IPR013495">
    <property type="entry name" value="CHP02679"/>
</dbReference>
<reference evidence="4 5" key="1">
    <citation type="submission" date="2022-04" db="EMBL/GenBank/DDBJ databases">
        <title>Genome diversity in the genus Frankia.</title>
        <authorList>
            <person name="Carlos-Shanley C."/>
            <person name="Hahn D."/>
        </authorList>
    </citation>
    <scope>NUCLEOTIDE SEQUENCE [LARGE SCALE GENOMIC DNA]</scope>
    <source>
        <strain evidence="4 5">Ag45/Mut15</strain>
    </source>
</reference>
<evidence type="ECO:0000256" key="1">
    <source>
        <dbReference type="SAM" id="MobiDB-lite"/>
    </source>
</evidence>
<evidence type="ECO:0000259" key="2">
    <source>
        <dbReference type="Pfam" id="PF09664"/>
    </source>
</evidence>
<evidence type="ECO:0000313" key="5">
    <source>
        <dbReference type="Proteomes" id="UP001201873"/>
    </source>
</evidence>
<proteinExistence type="predicted"/>
<keyword evidence="5" id="KW-1185">Reference proteome</keyword>
<dbReference type="Pfam" id="PF09664">
    <property type="entry name" value="DUF2399"/>
    <property type="match status" value="1"/>
</dbReference>
<dbReference type="RefSeq" id="WP_248827096.1">
    <property type="nucleotide sequence ID" value="NZ_JALKFT010000062.1"/>
</dbReference>
<evidence type="ECO:0000259" key="3">
    <source>
        <dbReference type="Pfam" id="PF11796"/>
    </source>
</evidence>
<feature type="region of interest" description="Disordered" evidence="1">
    <location>
        <begin position="233"/>
        <end position="252"/>
    </location>
</feature>
<dbReference type="Proteomes" id="UP001201873">
    <property type="component" value="Unassembled WGS sequence"/>
</dbReference>
<dbReference type="InterPro" id="IPR024466">
    <property type="entry name" value="CHP02679_N"/>
</dbReference>
<feature type="domain" description="Conserved hypothetical protein CHP02679 N terminus" evidence="3">
    <location>
        <begin position="57"/>
        <end position="287"/>
    </location>
</feature>
<name>A0ABT0K5G5_9ACTN</name>
<feature type="region of interest" description="Disordered" evidence="1">
    <location>
        <begin position="456"/>
        <end position="479"/>
    </location>
</feature>
<dbReference type="NCBIfam" id="TIGR02679">
    <property type="entry name" value="TIGR02679 family protein"/>
    <property type="match status" value="1"/>
</dbReference>
<feature type="domain" description="DUF2399" evidence="2">
    <location>
        <begin position="309"/>
        <end position="459"/>
    </location>
</feature>
<dbReference type="Pfam" id="PF11796">
    <property type="entry name" value="DUF3323"/>
    <property type="match status" value="1"/>
</dbReference>
<dbReference type="EMBL" id="JALKFT010000062">
    <property type="protein sequence ID" value="MCK9879046.1"/>
    <property type="molecule type" value="Genomic_DNA"/>
</dbReference>
<sequence length="479" mass="49751">MSTEPVIHHGVTGFDLTEVGTAVSGTVDLERLGRLFGPPTQWILARARSRLERGGSLTGALTLPDPSEQQRVALAGLLGRRPRSGRSLRVDVDDLDTVVRRSGCAPSLAAAVVALTGPVVDRAALAAEAARDWRAVFALADPLVDARPALGAWRDRLGTTGLLRRLAGSREEGQALMAAAVSVLGALPADGAPISVFAARVLGDGHGLDADRPLSSLVLDAVALLGRSLSADGDDGADTDAGDDGDAGPDELVGRTARSAEWRREAWAAVGVLVSELALPVLTLGLPGDRHSVTGRVLDLWRGAGEPVHLSLRQLVGDPPTLTALAGTAVFVCENPAVVSAAADRLGARCRPLVCVGGMPAAAAASLLRLLADAGAVLRYHGDFDWGGLAIANTVTTRFGAVPWRYDRAHYERALRPGLAGLAGRPVDARFDPDLSDALGEHRHRVEEEAVLDDLLADLGPTPPADPGDAPSVAGRDPH</sequence>